<organism evidence="2 3">
    <name type="scientific">Amniculicola lignicola CBS 123094</name>
    <dbReference type="NCBI Taxonomy" id="1392246"/>
    <lineage>
        <taxon>Eukaryota</taxon>
        <taxon>Fungi</taxon>
        <taxon>Dikarya</taxon>
        <taxon>Ascomycota</taxon>
        <taxon>Pezizomycotina</taxon>
        <taxon>Dothideomycetes</taxon>
        <taxon>Pleosporomycetidae</taxon>
        <taxon>Pleosporales</taxon>
        <taxon>Amniculicolaceae</taxon>
        <taxon>Amniculicola</taxon>
    </lineage>
</organism>
<reference evidence="2" key="1">
    <citation type="journal article" date="2020" name="Stud. Mycol.">
        <title>101 Dothideomycetes genomes: a test case for predicting lifestyles and emergence of pathogens.</title>
        <authorList>
            <person name="Haridas S."/>
            <person name="Albert R."/>
            <person name="Binder M."/>
            <person name="Bloem J."/>
            <person name="Labutti K."/>
            <person name="Salamov A."/>
            <person name="Andreopoulos B."/>
            <person name="Baker S."/>
            <person name="Barry K."/>
            <person name="Bills G."/>
            <person name="Bluhm B."/>
            <person name="Cannon C."/>
            <person name="Castanera R."/>
            <person name="Culley D."/>
            <person name="Daum C."/>
            <person name="Ezra D."/>
            <person name="Gonzalez J."/>
            <person name="Henrissat B."/>
            <person name="Kuo A."/>
            <person name="Liang C."/>
            <person name="Lipzen A."/>
            <person name="Lutzoni F."/>
            <person name="Magnuson J."/>
            <person name="Mondo S."/>
            <person name="Nolan M."/>
            <person name="Ohm R."/>
            <person name="Pangilinan J."/>
            <person name="Park H.-J."/>
            <person name="Ramirez L."/>
            <person name="Alfaro M."/>
            <person name="Sun H."/>
            <person name="Tritt A."/>
            <person name="Yoshinaga Y."/>
            <person name="Zwiers L.-H."/>
            <person name="Turgeon B."/>
            <person name="Goodwin S."/>
            <person name="Spatafora J."/>
            <person name="Crous P."/>
            <person name="Grigoriev I."/>
        </authorList>
    </citation>
    <scope>NUCLEOTIDE SEQUENCE</scope>
    <source>
        <strain evidence="2">CBS 123094</strain>
    </source>
</reference>
<dbReference type="AlphaFoldDB" id="A0A6A5WUK0"/>
<dbReference type="EMBL" id="ML977584">
    <property type="protein sequence ID" value="KAF2001276.1"/>
    <property type="molecule type" value="Genomic_DNA"/>
</dbReference>
<name>A0A6A5WUK0_9PLEO</name>
<sequence length="108" mass="11256">MALLTAARKADPATSPPQECIRNSPGGIDGGRDAPAKATPSDMTNLTLPPALTVYSITPDDARIAMRLTPETHLRVPAVSWAAIPSPLGSSTPSEWCLKSALAIRPPS</sequence>
<evidence type="ECO:0000313" key="3">
    <source>
        <dbReference type="Proteomes" id="UP000799779"/>
    </source>
</evidence>
<protein>
    <submittedName>
        <fullName evidence="2">Uncharacterized protein</fullName>
    </submittedName>
</protein>
<proteinExistence type="predicted"/>
<feature type="region of interest" description="Disordered" evidence="1">
    <location>
        <begin position="1"/>
        <end position="45"/>
    </location>
</feature>
<evidence type="ECO:0000313" key="2">
    <source>
        <dbReference type="EMBL" id="KAF2001276.1"/>
    </source>
</evidence>
<dbReference type="Proteomes" id="UP000799779">
    <property type="component" value="Unassembled WGS sequence"/>
</dbReference>
<accession>A0A6A5WUK0</accession>
<gene>
    <name evidence="2" type="ORF">P154DRAFT_534122</name>
</gene>
<evidence type="ECO:0000256" key="1">
    <source>
        <dbReference type="SAM" id="MobiDB-lite"/>
    </source>
</evidence>
<keyword evidence="3" id="KW-1185">Reference proteome</keyword>